<dbReference type="Proteomes" id="UP000654075">
    <property type="component" value="Unassembled WGS sequence"/>
</dbReference>
<accession>A0A813HUV3</accession>
<feature type="domain" description="Guanylate cyclase" evidence="1">
    <location>
        <begin position="1"/>
        <end position="28"/>
    </location>
</feature>
<dbReference type="GO" id="GO:0035556">
    <property type="term" value="P:intracellular signal transduction"/>
    <property type="evidence" value="ECO:0007669"/>
    <property type="project" value="InterPro"/>
</dbReference>
<keyword evidence="3" id="KW-1185">Reference proteome</keyword>
<evidence type="ECO:0000313" key="2">
    <source>
        <dbReference type="EMBL" id="CAE8642139.1"/>
    </source>
</evidence>
<reference evidence="2" key="1">
    <citation type="submission" date="2021-02" db="EMBL/GenBank/DDBJ databases">
        <authorList>
            <person name="Dougan E. K."/>
            <person name="Rhodes N."/>
            <person name="Thang M."/>
            <person name="Chan C."/>
        </authorList>
    </citation>
    <scope>NUCLEOTIDE SEQUENCE</scope>
</reference>
<dbReference type="Gene3D" id="3.30.70.1230">
    <property type="entry name" value="Nucleotide cyclase"/>
    <property type="match status" value="1"/>
</dbReference>
<dbReference type="GO" id="GO:0009190">
    <property type="term" value="P:cyclic nucleotide biosynthetic process"/>
    <property type="evidence" value="ECO:0007669"/>
    <property type="project" value="InterPro"/>
</dbReference>
<evidence type="ECO:0000313" key="3">
    <source>
        <dbReference type="Proteomes" id="UP000654075"/>
    </source>
</evidence>
<feature type="non-terminal residue" evidence="2">
    <location>
        <position position="1"/>
    </location>
</feature>
<gene>
    <name evidence="2" type="ORF">PGLA1383_LOCUS56671</name>
</gene>
<protein>
    <recommendedName>
        <fullName evidence="1">Guanylate cyclase domain-containing protein</fullName>
    </recommendedName>
</protein>
<evidence type="ECO:0000259" key="1">
    <source>
        <dbReference type="PROSITE" id="PS50125"/>
    </source>
</evidence>
<dbReference type="EMBL" id="CAJNNV010033119">
    <property type="protein sequence ID" value="CAE8642139.1"/>
    <property type="molecule type" value="Genomic_DNA"/>
</dbReference>
<dbReference type="AlphaFoldDB" id="A0A813HUV3"/>
<dbReference type="InterPro" id="IPR029787">
    <property type="entry name" value="Nucleotide_cyclase"/>
</dbReference>
<sequence>IGRASAGVVDGRSFRIFGDTVHKAQRLESVCPRSKVACCADFLKLLREQMQEQDFQGPFVSILHQHLPDSKLRNFRTGQEYHVERLSTDLEGFGRISYAVIDKVVSRKKTKAIQKKNHQK</sequence>
<dbReference type="SUPFAM" id="SSF55073">
    <property type="entry name" value="Nucleotide cyclase"/>
    <property type="match status" value="1"/>
</dbReference>
<name>A0A813HUV3_POLGL</name>
<dbReference type="InterPro" id="IPR001054">
    <property type="entry name" value="A/G_cyclase"/>
</dbReference>
<proteinExistence type="predicted"/>
<organism evidence="2 3">
    <name type="scientific">Polarella glacialis</name>
    <name type="common">Dinoflagellate</name>
    <dbReference type="NCBI Taxonomy" id="89957"/>
    <lineage>
        <taxon>Eukaryota</taxon>
        <taxon>Sar</taxon>
        <taxon>Alveolata</taxon>
        <taxon>Dinophyceae</taxon>
        <taxon>Suessiales</taxon>
        <taxon>Suessiaceae</taxon>
        <taxon>Polarella</taxon>
    </lineage>
</organism>
<comment type="caution">
    <text evidence="2">The sequence shown here is derived from an EMBL/GenBank/DDBJ whole genome shotgun (WGS) entry which is preliminary data.</text>
</comment>
<dbReference type="PROSITE" id="PS50125">
    <property type="entry name" value="GUANYLATE_CYCLASE_2"/>
    <property type="match status" value="1"/>
</dbReference>